<dbReference type="GO" id="GO:0009253">
    <property type="term" value="P:peptidoglycan catabolic process"/>
    <property type="evidence" value="ECO:0007669"/>
    <property type="project" value="InterPro"/>
</dbReference>
<feature type="signal peptide" evidence="4">
    <location>
        <begin position="1"/>
        <end position="20"/>
    </location>
</feature>
<dbReference type="RefSeq" id="WP_153547583.1">
    <property type="nucleotide sequence ID" value="NZ_WIXK01000004.1"/>
</dbReference>
<dbReference type="PANTHER" id="PTHR30404:SF0">
    <property type="entry name" value="N-ACETYLMURAMOYL-L-ALANINE AMIDASE AMIC"/>
    <property type="match status" value="1"/>
</dbReference>
<evidence type="ECO:0000313" key="6">
    <source>
        <dbReference type="EMBL" id="MQY42936.1"/>
    </source>
</evidence>
<evidence type="ECO:0000313" key="7">
    <source>
        <dbReference type="Proteomes" id="UP000436694"/>
    </source>
</evidence>
<comment type="catalytic activity">
    <reaction evidence="1">
        <text>Hydrolyzes the link between N-acetylmuramoyl residues and L-amino acid residues in certain cell-wall glycopeptides.</text>
        <dbReference type="EC" id="3.5.1.28"/>
    </reaction>
</comment>
<evidence type="ECO:0000256" key="2">
    <source>
        <dbReference type="ARBA" id="ARBA00011901"/>
    </source>
</evidence>
<proteinExistence type="predicted"/>
<dbReference type="InterPro" id="IPR021731">
    <property type="entry name" value="AMIN_dom"/>
</dbReference>
<evidence type="ECO:0000259" key="5">
    <source>
        <dbReference type="SMART" id="SM00646"/>
    </source>
</evidence>
<feature type="chain" id="PRO_5032460634" description="N-acetylmuramoyl-L-alanine amidase" evidence="4">
    <location>
        <begin position="21"/>
        <end position="409"/>
    </location>
</feature>
<evidence type="ECO:0000256" key="1">
    <source>
        <dbReference type="ARBA" id="ARBA00001561"/>
    </source>
</evidence>
<organism evidence="6 7">
    <name type="scientific">Tritonibacter aquimaris</name>
    <dbReference type="NCBI Taxonomy" id="2663379"/>
    <lineage>
        <taxon>Bacteria</taxon>
        <taxon>Pseudomonadati</taxon>
        <taxon>Pseudomonadota</taxon>
        <taxon>Alphaproteobacteria</taxon>
        <taxon>Rhodobacterales</taxon>
        <taxon>Paracoccaceae</taxon>
        <taxon>Tritonibacter</taxon>
    </lineage>
</organism>
<dbReference type="InterPro" id="IPR050695">
    <property type="entry name" value="N-acetylmuramoyl_amidase_3"/>
</dbReference>
<evidence type="ECO:0000256" key="3">
    <source>
        <dbReference type="ARBA" id="ARBA00022801"/>
    </source>
</evidence>
<dbReference type="AlphaFoldDB" id="A0A844B0L1"/>
<dbReference type="Gene3D" id="2.60.40.3500">
    <property type="match status" value="1"/>
</dbReference>
<dbReference type="Proteomes" id="UP000436694">
    <property type="component" value="Unassembled WGS sequence"/>
</dbReference>
<sequence length="409" mass="44461">MRRLLSWVLSAVLLAGVAGAQEFSGLARIDAPASGIELSRGGADLTLQLSQGVPYRVFTLDAPRRLVLDFQEVDWTGLQPEQLLADRHVVSAQFGTYVPGWSRLVLELAQPMQVKTADLSVDTVTAAAQLKIALTPVDEATFAARAGAPVDPRWDLPAAEPLPVPNTRPSDAPLMVVLDPGHGGIDPGAQVKNDRFEIDEKELALQFALELGEILLRSGQFDVRLTRNDDYFVSLERRITLAHQAKADVFISIHADSLSAGYAHGTTIYTLSDEASDVASAKLAERQQRSQLLAGTDLSDTDDQVADVLLDLARVETHPRSLHLAQSVADGMAEKGGPMNRRPLRSAGFSVLKSADIPSVLIEIGFLSSPRDLENLMDPDWRRRSAFGILNGLLAWQEQDAAQKTLVRQ</sequence>
<gene>
    <name evidence="6" type="ORF">GG681_09810</name>
</gene>
<dbReference type="SMART" id="SM00646">
    <property type="entry name" value="Ami_3"/>
    <property type="match status" value="1"/>
</dbReference>
<evidence type="ECO:0000256" key="4">
    <source>
        <dbReference type="SAM" id="SignalP"/>
    </source>
</evidence>
<dbReference type="GO" id="GO:0030288">
    <property type="term" value="C:outer membrane-bounded periplasmic space"/>
    <property type="evidence" value="ECO:0007669"/>
    <property type="project" value="TreeGrafter"/>
</dbReference>
<protein>
    <recommendedName>
        <fullName evidence="2">N-acetylmuramoyl-L-alanine amidase</fullName>
        <ecNumber evidence="2">3.5.1.28</ecNumber>
    </recommendedName>
</protein>
<dbReference type="Pfam" id="PF01520">
    <property type="entry name" value="Amidase_3"/>
    <property type="match status" value="1"/>
</dbReference>
<keyword evidence="3" id="KW-0378">Hydrolase</keyword>
<comment type="caution">
    <text evidence="6">The sequence shown here is derived from an EMBL/GenBank/DDBJ whole genome shotgun (WGS) entry which is preliminary data.</text>
</comment>
<dbReference type="Gene3D" id="3.40.630.40">
    <property type="entry name" value="Zn-dependent exopeptidases"/>
    <property type="match status" value="1"/>
</dbReference>
<accession>A0A844B0L1</accession>
<reference evidence="6 7" key="1">
    <citation type="submission" date="2019-10" db="EMBL/GenBank/DDBJ databases">
        <title>Epibacterium sp. nov., isolated from seawater.</title>
        <authorList>
            <person name="Zhang X."/>
            <person name="Li N."/>
        </authorList>
    </citation>
    <scope>NUCLEOTIDE SEQUENCE [LARGE SCALE GENOMIC DNA]</scope>
    <source>
        <strain evidence="6 7">SM1969</strain>
    </source>
</reference>
<dbReference type="CDD" id="cd02696">
    <property type="entry name" value="MurNAc-LAA"/>
    <property type="match status" value="1"/>
</dbReference>
<dbReference type="SUPFAM" id="SSF53187">
    <property type="entry name" value="Zn-dependent exopeptidases"/>
    <property type="match status" value="1"/>
</dbReference>
<dbReference type="EC" id="3.5.1.28" evidence="2"/>
<feature type="domain" description="MurNAc-LAA" evidence="5">
    <location>
        <begin position="239"/>
        <end position="394"/>
    </location>
</feature>
<dbReference type="Pfam" id="PF11741">
    <property type="entry name" value="AMIN"/>
    <property type="match status" value="1"/>
</dbReference>
<dbReference type="PANTHER" id="PTHR30404">
    <property type="entry name" value="N-ACETYLMURAMOYL-L-ALANINE AMIDASE"/>
    <property type="match status" value="1"/>
</dbReference>
<dbReference type="EMBL" id="WIXK01000004">
    <property type="protein sequence ID" value="MQY42936.1"/>
    <property type="molecule type" value="Genomic_DNA"/>
</dbReference>
<keyword evidence="7" id="KW-1185">Reference proteome</keyword>
<dbReference type="InterPro" id="IPR002508">
    <property type="entry name" value="MurNAc-LAA_cat"/>
</dbReference>
<name>A0A844B0L1_9RHOB</name>
<keyword evidence="4" id="KW-0732">Signal</keyword>
<dbReference type="GO" id="GO:0008745">
    <property type="term" value="F:N-acetylmuramoyl-L-alanine amidase activity"/>
    <property type="evidence" value="ECO:0007669"/>
    <property type="project" value="UniProtKB-EC"/>
</dbReference>